<keyword evidence="2" id="KW-1185">Reference proteome</keyword>
<name>A0ACC1Y438_MELAZ</name>
<protein>
    <submittedName>
        <fullName evidence="1">Uncharacterized protein</fullName>
    </submittedName>
</protein>
<accession>A0ACC1Y438</accession>
<proteinExistence type="predicted"/>
<dbReference type="Proteomes" id="UP001164539">
    <property type="component" value="Chromosome 5"/>
</dbReference>
<reference evidence="1 2" key="1">
    <citation type="journal article" date="2023" name="Science">
        <title>Complex scaffold remodeling in plant triterpene biosynthesis.</title>
        <authorList>
            <person name="De La Pena R."/>
            <person name="Hodgson H."/>
            <person name="Liu J.C."/>
            <person name="Stephenson M.J."/>
            <person name="Martin A.C."/>
            <person name="Owen C."/>
            <person name="Harkess A."/>
            <person name="Leebens-Mack J."/>
            <person name="Jimenez L.E."/>
            <person name="Osbourn A."/>
            <person name="Sattely E.S."/>
        </authorList>
    </citation>
    <scope>NUCLEOTIDE SEQUENCE [LARGE SCALE GENOMIC DNA]</scope>
    <source>
        <strain evidence="2">cv. JPN11</strain>
        <tissue evidence="1">Leaf</tissue>
    </source>
</reference>
<dbReference type="EMBL" id="CM051398">
    <property type="protein sequence ID" value="KAJ4718434.1"/>
    <property type="molecule type" value="Genomic_DNA"/>
</dbReference>
<comment type="caution">
    <text evidence="1">The sequence shown here is derived from an EMBL/GenBank/DDBJ whole genome shotgun (WGS) entry which is preliminary data.</text>
</comment>
<organism evidence="1 2">
    <name type="scientific">Melia azedarach</name>
    <name type="common">Chinaberry tree</name>
    <dbReference type="NCBI Taxonomy" id="155640"/>
    <lineage>
        <taxon>Eukaryota</taxon>
        <taxon>Viridiplantae</taxon>
        <taxon>Streptophyta</taxon>
        <taxon>Embryophyta</taxon>
        <taxon>Tracheophyta</taxon>
        <taxon>Spermatophyta</taxon>
        <taxon>Magnoliopsida</taxon>
        <taxon>eudicotyledons</taxon>
        <taxon>Gunneridae</taxon>
        <taxon>Pentapetalae</taxon>
        <taxon>rosids</taxon>
        <taxon>malvids</taxon>
        <taxon>Sapindales</taxon>
        <taxon>Meliaceae</taxon>
        <taxon>Melia</taxon>
    </lineage>
</organism>
<evidence type="ECO:0000313" key="2">
    <source>
        <dbReference type="Proteomes" id="UP001164539"/>
    </source>
</evidence>
<evidence type="ECO:0000313" key="1">
    <source>
        <dbReference type="EMBL" id="KAJ4718434.1"/>
    </source>
</evidence>
<gene>
    <name evidence="1" type="ORF">OWV82_010115</name>
</gene>
<sequence length="80" mass="8628">MVYCVIWPKMVAQVGEAATVVHLRVGVATTTCSWSGGGVRVEAATMACWLKFGEAATMAAMEKAAMEKPWVVVDCFIWGM</sequence>